<protein>
    <submittedName>
        <fullName evidence="3">Protein angel-like</fullName>
    </submittedName>
</protein>
<reference evidence="3" key="1">
    <citation type="submission" date="2025-08" db="UniProtKB">
        <authorList>
            <consortium name="RefSeq"/>
        </authorList>
    </citation>
    <scope>IDENTIFICATION</scope>
</reference>
<dbReference type="InterPro" id="IPR050410">
    <property type="entry name" value="CCR4/nocturin_mRNA_transcr"/>
</dbReference>
<name>A0A1S4ER53_DIACI</name>
<dbReference type="Pfam" id="PF03372">
    <property type="entry name" value="Exo_endo_phos"/>
    <property type="match status" value="1"/>
</dbReference>
<organism evidence="2 3">
    <name type="scientific">Diaphorina citri</name>
    <name type="common">Asian citrus psyllid</name>
    <dbReference type="NCBI Taxonomy" id="121845"/>
    <lineage>
        <taxon>Eukaryota</taxon>
        <taxon>Metazoa</taxon>
        <taxon>Ecdysozoa</taxon>
        <taxon>Arthropoda</taxon>
        <taxon>Hexapoda</taxon>
        <taxon>Insecta</taxon>
        <taxon>Pterygota</taxon>
        <taxon>Neoptera</taxon>
        <taxon>Paraneoptera</taxon>
        <taxon>Hemiptera</taxon>
        <taxon>Sternorrhyncha</taxon>
        <taxon>Psylloidea</taxon>
        <taxon>Psyllidae</taxon>
        <taxon>Diaphorininae</taxon>
        <taxon>Diaphorina</taxon>
    </lineage>
</organism>
<gene>
    <name evidence="3" type="primary">LOC103522521</name>
</gene>
<evidence type="ECO:0000313" key="2">
    <source>
        <dbReference type="Proteomes" id="UP000079169"/>
    </source>
</evidence>
<proteinExistence type="predicted"/>
<dbReference type="InterPro" id="IPR005135">
    <property type="entry name" value="Endo/exonuclease/phosphatase"/>
</dbReference>
<dbReference type="AlphaFoldDB" id="A0A1S4ER53"/>
<dbReference type="InterPro" id="IPR036691">
    <property type="entry name" value="Endo/exonu/phosph_ase_sf"/>
</dbReference>
<sequence>MHRHTKQRNLKKPCQLSNDRSVFTSNKQNEFTIYEQSNESTSQTWKNFQTKGEFIELECNSILSKKHQNDKANVSRTTNNKDINVSDVLPESIKSNSCNIDKRCDEIQNCVDMIDNNSNLNRNEDVIFLCSMAKHEPSSSMSLNITQNNIQFNSFICNEGSPAQTSESFSGPDQQLLKTPSQPNEVKIMSYNILSQTLLERHAYLYQNSQKHLEWVVRFKKIINEILDYNCDIVCLQEVEVSDVKCFANNLIGYKYIYKKRTGPNDDGCCIFYKWSKYEIVKYKFVEYFRSDKHSLMNKHNIGIILHLRSQQHSIIIANTHLLYNPRRSDIRYEQCKYFLSQIQHIYNTSATRNTSIVITGDLNSLPNSRLVHFILNHKFHFECAYDLSKNFVSTYHDSWCLVDYIFYTNETLSLSNYKILPKCNQNHIERIPNQIQGSDHFSLVGKFNFS</sequence>
<dbReference type="KEGG" id="dci:103522521"/>
<dbReference type="Proteomes" id="UP000079169">
    <property type="component" value="Unplaced"/>
</dbReference>
<dbReference type="GO" id="GO:0000175">
    <property type="term" value="F:3'-5'-RNA exonuclease activity"/>
    <property type="evidence" value="ECO:0007669"/>
    <property type="project" value="TreeGrafter"/>
</dbReference>
<dbReference type="OMA" id="HIERIPN"/>
<accession>A0A1S4ER53</accession>
<dbReference type="SUPFAM" id="SSF56219">
    <property type="entry name" value="DNase I-like"/>
    <property type="match status" value="1"/>
</dbReference>
<dbReference type="GeneID" id="103522521"/>
<dbReference type="Gene3D" id="3.60.10.10">
    <property type="entry name" value="Endonuclease/exonuclease/phosphatase"/>
    <property type="match status" value="1"/>
</dbReference>
<evidence type="ECO:0000259" key="1">
    <source>
        <dbReference type="Pfam" id="PF03372"/>
    </source>
</evidence>
<dbReference type="PANTHER" id="PTHR12121:SF34">
    <property type="entry name" value="PROTEIN ANGEL"/>
    <property type="match status" value="1"/>
</dbReference>
<dbReference type="RefSeq" id="XP_017304527.1">
    <property type="nucleotide sequence ID" value="XM_017449038.2"/>
</dbReference>
<dbReference type="STRING" id="121845.A0A1S4ER53"/>
<feature type="domain" description="Endonuclease/exonuclease/phosphatase" evidence="1">
    <location>
        <begin position="189"/>
        <end position="441"/>
    </location>
</feature>
<evidence type="ECO:0000313" key="3">
    <source>
        <dbReference type="RefSeq" id="XP_017304527.1"/>
    </source>
</evidence>
<dbReference type="PANTHER" id="PTHR12121">
    <property type="entry name" value="CARBON CATABOLITE REPRESSOR PROTEIN 4"/>
    <property type="match status" value="1"/>
</dbReference>
<dbReference type="PaxDb" id="121845-A0A1S4ER53"/>
<keyword evidence="2" id="KW-1185">Reference proteome</keyword>